<dbReference type="InterPro" id="IPR027304">
    <property type="entry name" value="Trigger_fact/SurA_dom_sf"/>
</dbReference>
<dbReference type="EMBL" id="VLLE01000003">
    <property type="protein sequence ID" value="TWI83014.1"/>
    <property type="molecule type" value="Genomic_DNA"/>
</dbReference>
<evidence type="ECO:0000256" key="11">
    <source>
        <dbReference type="PROSITE-ProRule" id="PRU00278"/>
    </source>
</evidence>
<dbReference type="GO" id="GO:0005886">
    <property type="term" value="C:plasma membrane"/>
    <property type="evidence" value="ECO:0007669"/>
    <property type="project" value="UniProtKB-SubCell"/>
</dbReference>
<evidence type="ECO:0000256" key="9">
    <source>
        <dbReference type="ARBA" id="ARBA00040743"/>
    </source>
</evidence>
<evidence type="ECO:0000259" key="13">
    <source>
        <dbReference type="PROSITE" id="PS50198"/>
    </source>
</evidence>
<sequence>MSIIQQIREKYAAVSIAVIALSLIGFILTDYFAGRGRGGSSQGTSIGSVNGKNIDVNTFSQRLSEMENGYRSQGMDINDEMRQQLNEMLWNNEVEEIILTVEYEKLGLVFSSADLDDALYGSNPPPALAQQFKDANGNYDVAAARQFINSLKKKKANDPQRVYVERNIIDYIIQNGLRMKYAALVSGAVFYPKWLSDKELNDQSSIASISYVAVPYTTISDSAVKVSDEDINAYVRKHKNEFKQTESRNIAYVVFDAAPNKADSTAALNEVVKVKDAFATATDAAQFIIANSSATPYYDGYVLKSTMQVPNADSIRNLPVGGVFGPYIDGGNYVLAKMIAKREMPDSVKCRHILIGTVDPQSGTVLMTDSAAKVKADSIAKAIAGGADFAAMVTKYSTDQGSKEKAGEYEFTSQQFGSLAKEFAEFIFYNSKGSKQVVKTNFGYHYIEILDQKKIEPAYKVAYFSRTVEPSDETINSASTAAAQFAAEARNASQFDAAVTKNKLVPRVAEVRPTDYSIIGLGGARNFVRWIYENGKGDVSEPTTLGDKVVVALITEEREEGLPDAKTVRVQVESIIRNQKKAAEIISKIGNNRDLNQVAASYKTNVLRADSISFYSPFIAGVGMEPKLTGAAFNPANKGKVGEPVAGNSAVFLFRTENVGLLPAGNAAYTDRRAQMEGGMKQSAANASLQALRSAATVKDRRIKFY</sequence>
<comment type="caution">
    <text evidence="14">The sequence shown here is derived from an EMBL/GenBank/DDBJ whole genome shotgun (WGS) entry which is preliminary data.</text>
</comment>
<evidence type="ECO:0000256" key="7">
    <source>
        <dbReference type="ARBA" id="ARBA00023186"/>
    </source>
</evidence>
<dbReference type="InterPro" id="IPR046357">
    <property type="entry name" value="PPIase_dom_sf"/>
</dbReference>
<comment type="subcellular location">
    <subcellularLocation>
        <location evidence="1">Cell inner membrane</location>
        <topology evidence="1">Single-pass type II membrane protein</topology>
        <orientation evidence="1">Periplasmic side</orientation>
    </subcellularLocation>
</comment>
<dbReference type="Pfam" id="PF13616">
    <property type="entry name" value="Rotamase_3"/>
    <property type="match status" value="1"/>
</dbReference>
<keyword evidence="7" id="KW-0143">Chaperone</keyword>
<evidence type="ECO:0000256" key="2">
    <source>
        <dbReference type="ARBA" id="ARBA00022475"/>
    </source>
</evidence>
<dbReference type="RefSeq" id="WP_158637324.1">
    <property type="nucleotide sequence ID" value="NZ_VLLE01000003.1"/>
</dbReference>
<evidence type="ECO:0000256" key="10">
    <source>
        <dbReference type="ARBA" id="ARBA00042775"/>
    </source>
</evidence>
<dbReference type="PANTHER" id="PTHR47529:SF1">
    <property type="entry name" value="PERIPLASMIC CHAPERONE PPID"/>
    <property type="match status" value="1"/>
</dbReference>
<keyword evidence="3" id="KW-0997">Cell inner membrane</keyword>
<evidence type="ECO:0000256" key="4">
    <source>
        <dbReference type="ARBA" id="ARBA00022692"/>
    </source>
</evidence>
<keyword evidence="2" id="KW-1003">Cell membrane</keyword>
<evidence type="ECO:0000256" key="1">
    <source>
        <dbReference type="ARBA" id="ARBA00004382"/>
    </source>
</evidence>
<dbReference type="AlphaFoldDB" id="A0A562SPP6"/>
<dbReference type="PROSITE" id="PS50198">
    <property type="entry name" value="PPIC_PPIASE_2"/>
    <property type="match status" value="1"/>
</dbReference>
<keyword evidence="4 12" id="KW-0812">Transmembrane</keyword>
<evidence type="ECO:0000313" key="15">
    <source>
        <dbReference type="Proteomes" id="UP000316167"/>
    </source>
</evidence>
<dbReference type="SUPFAM" id="SSF109998">
    <property type="entry name" value="Triger factor/SurA peptide-binding domain-like"/>
    <property type="match status" value="1"/>
</dbReference>
<evidence type="ECO:0000256" key="5">
    <source>
        <dbReference type="ARBA" id="ARBA00022989"/>
    </source>
</evidence>
<dbReference type="Pfam" id="PF13623">
    <property type="entry name" value="SurA_N_2"/>
    <property type="match status" value="1"/>
</dbReference>
<dbReference type="InterPro" id="IPR052029">
    <property type="entry name" value="PpiD_chaperone"/>
</dbReference>
<organism evidence="14 15">
    <name type="scientific">Lacibacter cauensis</name>
    <dbReference type="NCBI Taxonomy" id="510947"/>
    <lineage>
        <taxon>Bacteria</taxon>
        <taxon>Pseudomonadati</taxon>
        <taxon>Bacteroidota</taxon>
        <taxon>Chitinophagia</taxon>
        <taxon>Chitinophagales</taxon>
        <taxon>Chitinophagaceae</taxon>
        <taxon>Lacibacter</taxon>
    </lineage>
</organism>
<comment type="similarity">
    <text evidence="8">Belongs to the PpiD chaperone family.</text>
</comment>
<keyword evidence="11 14" id="KW-0413">Isomerase</keyword>
<keyword evidence="5 12" id="KW-1133">Transmembrane helix</keyword>
<gene>
    <name evidence="14" type="ORF">IQ13_1120</name>
</gene>
<reference evidence="14 15" key="1">
    <citation type="journal article" date="2015" name="Stand. Genomic Sci.">
        <title>Genomic Encyclopedia of Bacterial and Archaeal Type Strains, Phase III: the genomes of soil and plant-associated and newly described type strains.</title>
        <authorList>
            <person name="Whitman W.B."/>
            <person name="Woyke T."/>
            <person name="Klenk H.P."/>
            <person name="Zhou Y."/>
            <person name="Lilburn T.G."/>
            <person name="Beck B.J."/>
            <person name="De Vos P."/>
            <person name="Vandamme P."/>
            <person name="Eisen J.A."/>
            <person name="Garrity G."/>
            <person name="Hugenholtz P."/>
            <person name="Kyrpides N.C."/>
        </authorList>
    </citation>
    <scope>NUCLEOTIDE SEQUENCE [LARGE SCALE GENOMIC DNA]</scope>
    <source>
        <strain evidence="14 15">CGMCC 1.7271</strain>
    </source>
</reference>
<dbReference type="PANTHER" id="PTHR47529">
    <property type="entry name" value="PEPTIDYL-PROLYL CIS-TRANS ISOMERASE D"/>
    <property type="match status" value="1"/>
</dbReference>
<dbReference type="Proteomes" id="UP000316167">
    <property type="component" value="Unassembled WGS sequence"/>
</dbReference>
<evidence type="ECO:0000256" key="12">
    <source>
        <dbReference type="SAM" id="Phobius"/>
    </source>
</evidence>
<protein>
    <recommendedName>
        <fullName evidence="9">Periplasmic chaperone PpiD</fullName>
    </recommendedName>
    <alternativeName>
        <fullName evidence="10">Periplasmic folding chaperone</fullName>
    </alternativeName>
</protein>
<evidence type="ECO:0000256" key="3">
    <source>
        <dbReference type="ARBA" id="ARBA00022519"/>
    </source>
</evidence>
<dbReference type="OrthoDB" id="9812372at2"/>
<dbReference type="SUPFAM" id="SSF54534">
    <property type="entry name" value="FKBP-like"/>
    <property type="match status" value="1"/>
</dbReference>
<feature type="transmembrane region" description="Helical" evidence="12">
    <location>
        <begin position="12"/>
        <end position="33"/>
    </location>
</feature>
<keyword evidence="15" id="KW-1185">Reference proteome</keyword>
<dbReference type="InterPro" id="IPR000297">
    <property type="entry name" value="PPIase_PpiC"/>
</dbReference>
<keyword evidence="6 12" id="KW-0472">Membrane</keyword>
<evidence type="ECO:0000256" key="6">
    <source>
        <dbReference type="ARBA" id="ARBA00023136"/>
    </source>
</evidence>
<evidence type="ECO:0000313" key="14">
    <source>
        <dbReference type="EMBL" id="TWI83014.1"/>
    </source>
</evidence>
<proteinExistence type="inferred from homology"/>
<evidence type="ECO:0000256" key="8">
    <source>
        <dbReference type="ARBA" id="ARBA00038408"/>
    </source>
</evidence>
<accession>A0A562SPP6</accession>
<keyword evidence="11" id="KW-0697">Rotamase</keyword>
<name>A0A562SPP6_9BACT</name>
<feature type="domain" description="PpiC" evidence="13">
    <location>
        <begin position="345"/>
        <end position="451"/>
    </location>
</feature>
<dbReference type="GO" id="GO:0003755">
    <property type="term" value="F:peptidyl-prolyl cis-trans isomerase activity"/>
    <property type="evidence" value="ECO:0007669"/>
    <property type="project" value="UniProtKB-KW"/>
</dbReference>
<dbReference type="Gene3D" id="3.10.50.40">
    <property type="match status" value="1"/>
</dbReference>